<evidence type="ECO:0000313" key="5">
    <source>
        <dbReference type="EMBL" id="KKN69729.1"/>
    </source>
</evidence>
<dbReference type="InterPro" id="IPR002941">
    <property type="entry name" value="DNA_methylase_N4/N6"/>
</dbReference>
<dbReference type="InterPro" id="IPR029063">
    <property type="entry name" value="SAM-dependent_MTases_sf"/>
</dbReference>
<evidence type="ECO:0000256" key="2">
    <source>
        <dbReference type="ARBA" id="ARBA00022603"/>
    </source>
</evidence>
<keyword evidence="2" id="KW-0489">Methyltransferase</keyword>
<comment type="similarity">
    <text evidence="1">Belongs to the N(4)/N(6)-methyltransferase family.</text>
</comment>
<dbReference type="GO" id="GO:0008170">
    <property type="term" value="F:N-methyltransferase activity"/>
    <property type="evidence" value="ECO:0007669"/>
    <property type="project" value="InterPro"/>
</dbReference>
<gene>
    <name evidence="5" type="ORF">LCGC14_0438290</name>
</gene>
<comment type="caution">
    <text evidence="5">The sequence shown here is derived from an EMBL/GenBank/DDBJ whole genome shotgun (WGS) entry which is preliminary data.</text>
</comment>
<dbReference type="GO" id="GO:0009007">
    <property type="term" value="F:site-specific DNA-methyltransferase (adenine-specific) activity"/>
    <property type="evidence" value="ECO:0007669"/>
    <property type="project" value="TreeGrafter"/>
</dbReference>
<dbReference type="EMBL" id="LAZR01000420">
    <property type="protein sequence ID" value="KKN69729.1"/>
    <property type="molecule type" value="Genomic_DNA"/>
</dbReference>
<organism evidence="5">
    <name type="scientific">marine sediment metagenome</name>
    <dbReference type="NCBI Taxonomy" id="412755"/>
    <lineage>
        <taxon>unclassified sequences</taxon>
        <taxon>metagenomes</taxon>
        <taxon>ecological metagenomes</taxon>
    </lineage>
</organism>
<name>A0A0F9SS84_9ZZZZ</name>
<dbReference type="GO" id="GO:0005737">
    <property type="term" value="C:cytoplasm"/>
    <property type="evidence" value="ECO:0007669"/>
    <property type="project" value="TreeGrafter"/>
</dbReference>
<evidence type="ECO:0000256" key="1">
    <source>
        <dbReference type="ARBA" id="ARBA00006594"/>
    </source>
</evidence>
<accession>A0A0F9SS84</accession>
<feature type="domain" description="DNA methylase N-4/N-6" evidence="4">
    <location>
        <begin position="31"/>
        <end position="223"/>
    </location>
</feature>
<dbReference type="Gene3D" id="3.40.50.150">
    <property type="entry name" value="Vaccinia Virus protein VP39"/>
    <property type="match status" value="1"/>
</dbReference>
<dbReference type="AlphaFoldDB" id="A0A0F9SS84"/>
<dbReference type="SUPFAM" id="SSF53335">
    <property type="entry name" value="S-adenosyl-L-methionine-dependent methyltransferases"/>
    <property type="match status" value="1"/>
</dbReference>
<dbReference type="Pfam" id="PF01555">
    <property type="entry name" value="N6_N4_Mtase"/>
    <property type="match status" value="1"/>
</dbReference>
<proteinExistence type="inferred from homology"/>
<protein>
    <recommendedName>
        <fullName evidence="4">DNA methylase N-4/N-6 domain-containing protein</fullName>
    </recommendedName>
</protein>
<dbReference type="PRINTS" id="PR00508">
    <property type="entry name" value="S21N4MTFRASE"/>
</dbReference>
<dbReference type="PROSITE" id="PS00092">
    <property type="entry name" value="N6_MTASE"/>
    <property type="match status" value="1"/>
</dbReference>
<evidence type="ECO:0000256" key="3">
    <source>
        <dbReference type="ARBA" id="ARBA00022679"/>
    </source>
</evidence>
<dbReference type="GO" id="GO:0003677">
    <property type="term" value="F:DNA binding"/>
    <property type="evidence" value="ECO:0007669"/>
    <property type="project" value="InterPro"/>
</dbReference>
<dbReference type="GO" id="GO:0032259">
    <property type="term" value="P:methylation"/>
    <property type="evidence" value="ECO:0007669"/>
    <property type="project" value="UniProtKB-KW"/>
</dbReference>
<reference evidence="5" key="1">
    <citation type="journal article" date="2015" name="Nature">
        <title>Complex archaea that bridge the gap between prokaryotes and eukaryotes.</title>
        <authorList>
            <person name="Spang A."/>
            <person name="Saw J.H."/>
            <person name="Jorgensen S.L."/>
            <person name="Zaremba-Niedzwiedzka K."/>
            <person name="Martijn J."/>
            <person name="Lind A.E."/>
            <person name="van Eijk R."/>
            <person name="Schleper C."/>
            <person name="Guy L."/>
            <person name="Ettema T.J."/>
        </authorList>
    </citation>
    <scope>NUCLEOTIDE SEQUENCE</scope>
</reference>
<evidence type="ECO:0000259" key="4">
    <source>
        <dbReference type="Pfam" id="PF01555"/>
    </source>
</evidence>
<dbReference type="PANTHER" id="PTHR13370">
    <property type="entry name" value="RNA METHYLASE-RELATED"/>
    <property type="match status" value="1"/>
</dbReference>
<sequence length="242" mass="26361">MCIERDITIGVCRLIQGDARAVLPALDLQADLCVTDPPYALSSGGSRPGAMGGKFSSDVYDNSGLLMDVVGWHEIGGPIYRALKPDADCYVMSDDSNLFSAHGGFIGAGFKFHALLVWDKIVPNRTRYYMKDSEFTLYLWKGRAVDIRHGGSKRVVRLARPDGAVHPTQKPVELMQLYIENSSLPGQLVLDPFMGSGTTLVAAIQAGRRVIGIEKSPKHFEAACARVRAAVSGEIQNMEHVI</sequence>
<dbReference type="InterPro" id="IPR002052">
    <property type="entry name" value="DNA_methylase_N6_adenine_CS"/>
</dbReference>
<keyword evidence="3" id="KW-0808">Transferase</keyword>
<dbReference type="InterPro" id="IPR001091">
    <property type="entry name" value="RM_Methyltransferase"/>
</dbReference>
<dbReference type="PANTHER" id="PTHR13370:SF3">
    <property type="entry name" value="TRNA (GUANINE(10)-N2)-METHYLTRANSFERASE HOMOLOG"/>
    <property type="match status" value="1"/>
</dbReference>